<comment type="caution">
    <text evidence="1">The sequence shown here is derived from an EMBL/GenBank/DDBJ whole genome shotgun (WGS) entry which is preliminary data.</text>
</comment>
<dbReference type="AlphaFoldDB" id="E6LM99"/>
<organism evidence="1 2">
    <name type="scientific">Lachnoanaerobaculum saburreum DSM 3986</name>
    <dbReference type="NCBI Taxonomy" id="887325"/>
    <lineage>
        <taxon>Bacteria</taxon>
        <taxon>Bacillati</taxon>
        <taxon>Bacillota</taxon>
        <taxon>Clostridia</taxon>
        <taxon>Lachnospirales</taxon>
        <taxon>Lachnospiraceae</taxon>
        <taxon>Lachnoanaerobaculum</taxon>
    </lineage>
</organism>
<dbReference type="HOGENOM" id="CLU_2700166_0_0_9"/>
<accession>E6LM99</accession>
<gene>
    <name evidence="1" type="ORF">HMPREF0381_1084</name>
</gene>
<dbReference type="EMBL" id="AEPW01000045">
    <property type="protein sequence ID" value="EFU77085.1"/>
    <property type="molecule type" value="Genomic_DNA"/>
</dbReference>
<evidence type="ECO:0000313" key="2">
    <source>
        <dbReference type="Proteomes" id="UP000003434"/>
    </source>
</evidence>
<reference evidence="1 2" key="1">
    <citation type="submission" date="2010-12" db="EMBL/GenBank/DDBJ databases">
        <authorList>
            <person name="Muzny D."/>
            <person name="Qin X."/>
            <person name="Deng J."/>
            <person name="Jiang H."/>
            <person name="Liu Y."/>
            <person name="Qu J."/>
            <person name="Song X.-Z."/>
            <person name="Zhang L."/>
            <person name="Thornton R."/>
            <person name="Coyle M."/>
            <person name="Francisco L."/>
            <person name="Jackson L."/>
            <person name="Javaid M."/>
            <person name="Korchina V."/>
            <person name="Kovar C."/>
            <person name="Mata R."/>
            <person name="Mathew T."/>
            <person name="Ngo R."/>
            <person name="Nguyen L."/>
            <person name="Nguyen N."/>
            <person name="Okwuonu G."/>
            <person name="Ongeri F."/>
            <person name="Pham C."/>
            <person name="Simmons D."/>
            <person name="Wilczek-Boney K."/>
            <person name="Hale W."/>
            <person name="Jakkamsetti A."/>
            <person name="Pham P."/>
            <person name="Ruth R."/>
            <person name="San Lucas F."/>
            <person name="Warren J."/>
            <person name="Zhang J."/>
            <person name="Zhao Z."/>
            <person name="Zhou C."/>
            <person name="Zhu D."/>
            <person name="Lee S."/>
            <person name="Bess C."/>
            <person name="Blankenburg K."/>
            <person name="Forbes L."/>
            <person name="Fu Q."/>
            <person name="Gubbala S."/>
            <person name="Hirani K."/>
            <person name="Jayaseelan J.C."/>
            <person name="Lara F."/>
            <person name="Munidasa M."/>
            <person name="Palculict T."/>
            <person name="Patil S."/>
            <person name="Pu L.-L."/>
            <person name="Saada N."/>
            <person name="Tang L."/>
            <person name="Weissenberger G."/>
            <person name="Zhu Y."/>
            <person name="Hemphill L."/>
            <person name="Shang Y."/>
            <person name="Youmans B."/>
            <person name="Ayvaz T."/>
            <person name="Ross M."/>
            <person name="Santibanez J."/>
            <person name="Aqrawi P."/>
            <person name="Gross S."/>
            <person name="Joshi V."/>
            <person name="Fowler G."/>
            <person name="Nazareth L."/>
            <person name="Reid J."/>
            <person name="Worley K."/>
            <person name="Petrosino J."/>
            <person name="Highlander S."/>
            <person name="Gibbs R."/>
        </authorList>
    </citation>
    <scope>NUCLEOTIDE SEQUENCE [LARGE SCALE GENOMIC DNA]</scope>
    <source>
        <strain evidence="1 2">DSM 3986</strain>
    </source>
</reference>
<name>E6LM99_9FIRM</name>
<sequence length="73" mass="8755">MNIEDVKDRLKCIDDNLNILYELISDTPIQRYFLNDIKGEGFKSAKAYYFMLEDYISRVIENIDMLKEQIEQQ</sequence>
<protein>
    <submittedName>
        <fullName evidence="1">Uncharacterized protein</fullName>
    </submittedName>
</protein>
<dbReference type="Proteomes" id="UP000003434">
    <property type="component" value="Unassembled WGS sequence"/>
</dbReference>
<dbReference type="eggNOG" id="ENOG5030H2A">
    <property type="taxonomic scope" value="Bacteria"/>
</dbReference>
<evidence type="ECO:0000313" key="1">
    <source>
        <dbReference type="EMBL" id="EFU77085.1"/>
    </source>
</evidence>
<dbReference type="RefSeq" id="WP_008750851.1">
    <property type="nucleotide sequence ID" value="NZ_GL622296.1"/>
</dbReference>
<proteinExistence type="predicted"/>